<dbReference type="PANTHER" id="PTHR19134:SF449">
    <property type="entry name" value="TYROSINE-PROTEIN PHOSPHATASE 1"/>
    <property type="match status" value="1"/>
</dbReference>
<dbReference type="Pfam" id="PF00102">
    <property type="entry name" value="Y_phosphatase"/>
    <property type="match status" value="1"/>
</dbReference>
<evidence type="ECO:0000259" key="1">
    <source>
        <dbReference type="PROSITE" id="PS50055"/>
    </source>
</evidence>
<evidence type="ECO:0000313" key="4">
    <source>
        <dbReference type="Proteomes" id="UP000235145"/>
    </source>
</evidence>
<dbReference type="SMART" id="SM00194">
    <property type="entry name" value="PTPc"/>
    <property type="match status" value="1"/>
</dbReference>
<organism evidence="3 4">
    <name type="scientific">Lactuca sativa</name>
    <name type="common">Garden lettuce</name>
    <dbReference type="NCBI Taxonomy" id="4236"/>
    <lineage>
        <taxon>Eukaryota</taxon>
        <taxon>Viridiplantae</taxon>
        <taxon>Streptophyta</taxon>
        <taxon>Embryophyta</taxon>
        <taxon>Tracheophyta</taxon>
        <taxon>Spermatophyta</taxon>
        <taxon>Magnoliopsida</taxon>
        <taxon>eudicotyledons</taxon>
        <taxon>Gunneridae</taxon>
        <taxon>Pentapetalae</taxon>
        <taxon>asterids</taxon>
        <taxon>campanulids</taxon>
        <taxon>Asterales</taxon>
        <taxon>Asteraceae</taxon>
        <taxon>Cichorioideae</taxon>
        <taxon>Cichorieae</taxon>
        <taxon>Lactucinae</taxon>
        <taxon>Lactuca</taxon>
    </lineage>
</organism>
<accession>A0A9R1VKZ8</accession>
<evidence type="ECO:0000313" key="3">
    <source>
        <dbReference type="EMBL" id="KAJ0206760.1"/>
    </source>
</evidence>
<dbReference type="InterPro" id="IPR050348">
    <property type="entry name" value="Protein-Tyr_Phosphatase"/>
</dbReference>
<dbReference type="EMBL" id="NBSK02000005">
    <property type="protein sequence ID" value="KAJ0206760.1"/>
    <property type="molecule type" value="Genomic_DNA"/>
</dbReference>
<dbReference type="PROSITE" id="PS00383">
    <property type="entry name" value="TYR_PHOSPHATASE_1"/>
    <property type="match status" value="1"/>
</dbReference>
<dbReference type="SMART" id="SM00404">
    <property type="entry name" value="PTPc_motif"/>
    <property type="match status" value="1"/>
</dbReference>
<dbReference type="AlphaFoldDB" id="A0A9R1VKZ8"/>
<dbReference type="InterPro" id="IPR029021">
    <property type="entry name" value="Prot-tyrosine_phosphatase-like"/>
</dbReference>
<dbReference type="PROSITE" id="PS50055">
    <property type="entry name" value="TYR_PHOSPHATASE_PTP"/>
    <property type="match status" value="1"/>
</dbReference>
<dbReference type="Gene3D" id="3.90.190.10">
    <property type="entry name" value="Protein tyrosine phosphatase superfamily"/>
    <property type="match status" value="1"/>
</dbReference>
<dbReference type="InterPro" id="IPR000242">
    <property type="entry name" value="PTP_cat"/>
</dbReference>
<reference evidence="3 4" key="1">
    <citation type="journal article" date="2017" name="Nat. Commun.">
        <title>Genome assembly with in vitro proximity ligation data and whole-genome triplication in lettuce.</title>
        <authorList>
            <person name="Reyes-Chin-Wo S."/>
            <person name="Wang Z."/>
            <person name="Yang X."/>
            <person name="Kozik A."/>
            <person name="Arikit S."/>
            <person name="Song C."/>
            <person name="Xia L."/>
            <person name="Froenicke L."/>
            <person name="Lavelle D.O."/>
            <person name="Truco M.J."/>
            <person name="Xia R."/>
            <person name="Zhu S."/>
            <person name="Xu C."/>
            <person name="Xu H."/>
            <person name="Xu X."/>
            <person name="Cox K."/>
            <person name="Korf I."/>
            <person name="Meyers B.C."/>
            <person name="Michelmore R.W."/>
        </authorList>
    </citation>
    <scope>NUCLEOTIDE SEQUENCE [LARGE SCALE GENOMIC DNA]</scope>
    <source>
        <strain evidence="4">cv. Salinas</strain>
        <tissue evidence="3">Seedlings</tissue>
    </source>
</reference>
<protein>
    <submittedName>
        <fullName evidence="3">Uncharacterized protein</fullName>
    </submittedName>
</protein>
<comment type="caution">
    <text evidence="3">The sequence shown here is derived from an EMBL/GenBank/DDBJ whole genome shotgun (WGS) entry which is preliminary data.</text>
</comment>
<feature type="domain" description="Tyrosine specific protein phosphatases" evidence="2">
    <location>
        <begin position="265"/>
        <end position="337"/>
    </location>
</feature>
<dbReference type="InterPro" id="IPR003595">
    <property type="entry name" value="Tyr_Pase_cat"/>
</dbReference>
<sequence>MAATSSSSTLDMSSGFPPNPPLKPDELHHCVQALKFFKEKRTNQLSIIKKEFTNLKGHVLTESEVDSICSVANIHNHKNRYPDVVPCMLIKPLFCLFTSAKIIRSLCREITMSFLSDDSHRIVLDDMSSSSSPMGYINASLITAEVNPSENISRFIATQGPLPETFEDFWEMILQNHCPAIVMLTRLVDADKIEKCGDYFQSENGLRLFDNNIRTFTRTTTTTNTSLVLRDMVVNYEEGGPLPVFHIQYHEWPDHGVPNDTSAVRDIFRRLRQLPSSKGPILVHCSAGIGRTGTYCAIHNTIQRILIGDMSALDLVKTIATFRSQRMRMVQTFDQYVFCYDAIIAELEDLILDSNTEESLKW</sequence>
<gene>
    <name evidence="3" type="ORF">LSAT_V11C500285840</name>
</gene>
<proteinExistence type="predicted"/>
<dbReference type="InterPro" id="IPR000387">
    <property type="entry name" value="Tyr_Pase_dom"/>
</dbReference>
<dbReference type="InterPro" id="IPR016130">
    <property type="entry name" value="Tyr_Pase_AS"/>
</dbReference>
<name>A0A9R1VKZ8_LACSA</name>
<feature type="domain" description="Tyrosine-protein phosphatase" evidence="1">
    <location>
        <begin position="48"/>
        <end position="346"/>
    </location>
</feature>
<keyword evidence="4" id="KW-1185">Reference proteome</keyword>
<dbReference type="GO" id="GO:0004725">
    <property type="term" value="F:protein tyrosine phosphatase activity"/>
    <property type="evidence" value="ECO:0007669"/>
    <property type="project" value="InterPro"/>
</dbReference>
<dbReference type="SUPFAM" id="SSF52799">
    <property type="entry name" value="(Phosphotyrosine protein) phosphatases II"/>
    <property type="match status" value="1"/>
</dbReference>
<evidence type="ECO:0000259" key="2">
    <source>
        <dbReference type="PROSITE" id="PS50056"/>
    </source>
</evidence>
<dbReference type="PROSITE" id="PS50056">
    <property type="entry name" value="TYR_PHOSPHATASE_2"/>
    <property type="match status" value="1"/>
</dbReference>
<dbReference type="Proteomes" id="UP000235145">
    <property type="component" value="Unassembled WGS sequence"/>
</dbReference>
<dbReference type="PANTHER" id="PTHR19134">
    <property type="entry name" value="RECEPTOR-TYPE TYROSINE-PROTEIN PHOSPHATASE"/>
    <property type="match status" value="1"/>
</dbReference>
<dbReference type="PRINTS" id="PR00700">
    <property type="entry name" value="PRTYPHPHTASE"/>
</dbReference>